<feature type="binding site" evidence="9">
    <location>
        <position position="262"/>
    </location>
    <ligand>
        <name>Mn(2+)</name>
        <dbReference type="ChEBI" id="CHEBI:29035"/>
        <label>2</label>
    </ligand>
</feature>
<dbReference type="InterPro" id="IPR023042">
    <property type="entry name" value="Peptidase_M17_leu_NH2_pept"/>
</dbReference>
<comment type="catalytic activity">
    <reaction evidence="1 9">
        <text>Release of an N-terminal amino acid, Xaa-|-Yaa-, in which Xaa is preferably Leu, but may be other amino acids including Pro although not Arg or Lys, and Yaa may be Pro. Amino acid amides and methyl esters are also readily hydrolyzed, but rates on arylamides are exceedingly low.</text>
        <dbReference type="EC" id="3.4.11.1"/>
    </reaction>
</comment>
<dbReference type="STRING" id="857265.WG78_21500"/>
<feature type="binding site" evidence="9">
    <location>
        <position position="346"/>
    </location>
    <ligand>
        <name>Mn(2+)</name>
        <dbReference type="ChEBI" id="CHEBI:29035"/>
        <label>2</label>
    </ligand>
</feature>
<keyword evidence="6 9" id="KW-0479">Metal-binding</keyword>
<comment type="catalytic activity">
    <reaction evidence="2 9">
        <text>Release of an N-terminal amino acid, preferentially leucine, but not glutamic or aspartic acids.</text>
        <dbReference type="EC" id="3.4.11.10"/>
    </reaction>
</comment>
<sequence length="530" mass="54559">MEFNINITLPENDAADSLVLPVAGKKLPGSLSKIDAATGGSLTALLASGELADKTGATLVSHVTVNGKLRRAILVQLGETTDIVALRTAAAAAARAAIAGKSATVGVHLLGALAKEFDLQLAAATVTHAFLFEGYRFDQFKSKADAPAALTTVNVAISKKDQSAAAETGVAYGLALGHGVNFTRDLGNTPPNICTPTYLAEQAIELGQTGKNLQVEVLDEPQIAALGMNSFLAVAKGSVEPPKLITMNYKGGKGKPVVLVGKGITFDTGGISLKPGEGMDEMKYDMLGAGAVLGVMKAVVELQLPINVVGVIATCENMPAGNALKPGDIVTSMSGQTIEVLNTDAEGRLILCDALTFAGKFEPETVIDLATLTGACVIALGHIASGLYANDEALAAELLRAADVTGDKTWRMPLWDDYQDLLKSNFADMANIGGRPGGSITAACFLARYTKEYSWAHFDIAGTAWKSGAAKGATGRPVSLLVEFLSQRAALSGNKPAVKAAAKPAVKAPAKPAAKAVAVAVAAAKPAKKK</sequence>
<dbReference type="EC" id="3.4.11.1" evidence="9"/>
<evidence type="ECO:0000313" key="12">
    <source>
        <dbReference type="Proteomes" id="UP000037939"/>
    </source>
</evidence>
<dbReference type="RefSeq" id="WP_083459517.1">
    <property type="nucleotide sequence ID" value="NZ_LAQT01000038.1"/>
</dbReference>
<evidence type="ECO:0000259" key="10">
    <source>
        <dbReference type="PROSITE" id="PS00631"/>
    </source>
</evidence>
<dbReference type="PROSITE" id="PS00631">
    <property type="entry name" value="CYTOSOL_AP"/>
    <property type="match status" value="1"/>
</dbReference>
<dbReference type="PANTHER" id="PTHR11963:SF23">
    <property type="entry name" value="CYTOSOL AMINOPEPTIDASE"/>
    <property type="match status" value="1"/>
</dbReference>
<keyword evidence="5 9" id="KW-0645">Protease</keyword>
<dbReference type="PRINTS" id="PR00481">
    <property type="entry name" value="LAMNOPPTDASE"/>
</dbReference>
<dbReference type="NCBIfam" id="NF002077">
    <property type="entry name" value="PRK00913.2-4"/>
    <property type="match status" value="1"/>
</dbReference>
<dbReference type="InterPro" id="IPR008283">
    <property type="entry name" value="Peptidase_M17_N"/>
</dbReference>
<protein>
    <recommendedName>
        <fullName evidence="9">Probable cytosol aminopeptidase</fullName>
        <ecNumber evidence="9">3.4.11.1</ecNumber>
    </recommendedName>
    <alternativeName>
        <fullName evidence="9">Leucine aminopeptidase</fullName>
        <shortName evidence="9">LAP</shortName>
        <ecNumber evidence="9">3.4.11.10</ecNumber>
    </alternativeName>
    <alternativeName>
        <fullName evidence="9">Leucyl aminopeptidase</fullName>
    </alternativeName>
</protein>
<evidence type="ECO:0000256" key="3">
    <source>
        <dbReference type="ARBA" id="ARBA00009528"/>
    </source>
</evidence>
<dbReference type="SUPFAM" id="SSF52949">
    <property type="entry name" value="Macro domain-like"/>
    <property type="match status" value="1"/>
</dbReference>
<proteinExistence type="inferred from homology"/>
<evidence type="ECO:0000256" key="1">
    <source>
        <dbReference type="ARBA" id="ARBA00000135"/>
    </source>
</evidence>
<keyword evidence="7 9" id="KW-0378">Hydrolase</keyword>
<dbReference type="EC" id="3.4.11.10" evidence="9"/>
<dbReference type="Gene3D" id="3.40.630.10">
    <property type="entry name" value="Zn peptidases"/>
    <property type="match status" value="1"/>
</dbReference>
<dbReference type="CDD" id="cd00433">
    <property type="entry name" value="Peptidase_M17"/>
    <property type="match status" value="1"/>
</dbReference>
<feature type="binding site" evidence="9">
    <location>
        <position position="267"/>
    </location>
    <ligand>
        <name>Mn(2+)</name>
        <dbReference type="ChEBI" id="CHEBI:29035"/>
        <label>2</label>
    </ligand>
</feature>
<feature type="active site" evidence="9">
    <location>
        <position position="348"/>
    </location>
</feature>
<comment type="cofactor">
    <cofactor evidence="9">
        <name>Mn(2+)</name>
        <dbReference type="ChEBI" id="CHEBI:29035"/>
    </cofactor>
    <text evidence="9">Binds 2 manganese ions per subunit.</text>
</comment>
<keyword evidence="8 9" id="KW-0464">Manganese</keyword>
<organism evidence="11 12">
    <name type="scientific">Amantichitinum ursilacus</name>
    <dbReference type="NCBI Taxonomy" id="857265"/>
    <lineage>
        <taxon>Bacteria</taxon>
        <taxon>Pseudomonadati</taxon>
        <taxon>Pseudomonadota</taxon>
        <taxon>Betaproteobacteria</taxon>
        <taxon>Neisseriales</taxon>
        <taxon>Chitinibacteraceae</taxon>
        <taxon>Amantichitinum</taxon>
    </lineage>
</organism>
<dbReference type="Proteomes" id="UP000037939">
    <property type="component" value="Unassembled WGS sequence"/>
</dbReference>
<dbReference type="AlphaFoldDB" id="A0A0N0XFK1"/>
<dbReference type="InterPro" id="IPR011356">
    <property type="entry name" value="Leucine_aapep/pepB"/>
</dbReference>
<dbReference type="PATRIC" id="fig|857265.3.peg.4402"/>
<feature type="domain" description="Cytosol aminopeptidase" evidence="10">
    <location>
        <begin position="342"/>
        <end position="349"/>
    </location>
</feature>
<evidence type="ECO:0000256" key="2">
    <source>
        <dbReference type="ARBA" id="ARBA00000967"/>
    </source>
</evidence>
<evidence type="ECO:0000256" key="6">
    <source>
        <dbReference type="ARBA" id="ARBA00022723"/>
    </source>
</evidence>
<feature type="binding site" evidence="9">
    <location>
        <position position="285"/>
    </location>
    <ligand>
        <name>Mn(2+)</name>
        <dbReference type="ChEBI" id="CHEBI:29035"/>
        <label>2</label>
    </ligand>
</feature>
<evidence type="ECO:0000313" key="11">
    <source>
        <dbReference type="EMBL" id="KPC49138.1"/>
    </source>
</evidence>
<dbReference type="GO" id="GO:0070006">
    <property type="term" value="F:metalloaminopeptidase activity"/>
    <property type="evidence" value="ECO:0007669"/>
    <property type="project" value="InterPro"/>
</dbReference>
<feature type="active site" evidence="9">
    <location>
        <position position="274"/>
    </location>
</feature>
<dbReference type="Pfam" id="PF02789">
    <property type="entry name" value="Peptidase_M17_N"/>
    <property type="match status" value="1"/>
</dbReference>
<evidence type="ECO:0000256" key="4">
    <source>
        <dbReference type="ARBA" id="ARBA00022438"/>
    </source>
</evidence>
<evidence type="ECO:0000256" key="9">
    <source>
        <dbReference type="HAMAP-Rule" id="MF_00181"/>
    </source>
</evidence>
<dbReference type="EMBL" id="LAQT01000038">
    <property type="protein sequence ID" value="KPC49138.1"/>
    <property type="molecule type" value="Genomic_DNA"/>
</dbReference>
<keyword evidence="12" id="KW-1185">Reference proteome</keyword>
<feature type="binding site" evidence="9">
    <location>
        <position position="344"/>
    </location>
    <ligand>
        <name>Mn(2+)</name>
        <dbReference type="ChEBI" id="CHEBI:29035"/>
        <label>1</label>
    </ligand>
</feature>
<dbReference type="Gene3D" id="3.40.220.10">
    <property type="entry name" value="Leucine Aminopeptidase, subunit E, domain 1"/>
    <property type="match status" value="1"/>
</dbReference>
<dbReference type="FunFam" id="3.40.630.10:FF:000004">
    <property type="entry name" value="Probable cytosol aminopeptidase"/>
    <property type="match status" value="1"/>
</dbReference>
<evidence type="ECO:0000256" key="7">
    <source>
        <dbReference type="ARBA" id="ARBA00022801"/>
    </source>
</evidence>
<evidence type="ECO:0000256" key="5">
    <source>
        <dbReference type="ARBA" id="ARBA00022670"/>
    </source>
</evidence>
<dbReference type="InterPro" id="IPR043472">
    <property type="entry name" value="Macro_dom-like"/>
</dbReference>
<name>A0A0N0XFK1_9NEIS</name>
<keyword evidence="9" id="KW-0963">Cytoplasm</keyword>
<dbReference type="SUPFAM" id="SSF53187">
    <property type="entry name" value="Zn-dependent exopeptidases"/>
    <property type="match status" value="1"/>
</dbReference>
<dbReference type="OrthoDB" id="9809354at2"/>
<dbReference type="GO" id="GO:0006508">
    <property type="term" value="P:proteolysis"/>
    <property type="evidence" value="ECO:0007669"/>
    <property type="project" value="UniProtKB-KW"/>
</dbReference>
<dbReference type="PANTHER" id="PTHR11963">
    <property type="entry name" value="LEUCINE AMINOPEPTIDASE-RELATED"/>
    <property type="match status" value="1"/>
</dbReference>
<dbReference type="HAMAP" id="MF_00181">
    <property type="entry name" value="Cytosol_peptidase_M17"/>
    <property type="match status" value="1"/>
</dbReference>
<dbReference type="InterPro" id="IPR000819">
    <property type="entry name" value="Peptidase_M17_C"/>
</dbReference>
<comment type="subcellular location">
    <subcellularLocation>
        <location evidence="9">Cytoplasm</location>
    </subcellularLocation>
</comment>
<dbReference type="NCBIfam" id="NF002074">
    <property type="entry name" value="PRK00913.1-4"/>
    <property type="match status" value="1"/>
</dbReference>
<comment type="function">
    <text evidence="9">Presumably involved in the processing and regular turnover of intracellular proteins. Catalyzes the removal of unsubstituted N-terminal amino acids from various peptides.</text>
</comment>
<comment type="caution">
    <text evidence="11">The sequence shown here is derived from an EMBL/GenBank/DDBJ whole genome shotgun (WGS) entry which is preliminary data.</text>
</comment>
<feature type="binding site" evidence="9">
    <location>
        <position position="267"/>
    </location>
    <ligand>
        <name>Mn(2+)</name>
        <dbReference type="ChEBI" id="CHEBI:29035"/>
        <label>1</label>
    </ligand>
</feature>
<feature type="binding site" evidence="9">
    <location>
        <position position="346"/>
    </location>
    <ligand>
        <name>Mn(2+)</name>
        <dbReference type="ChEBI" id="CHEBI:29035"/>
        <label>1</label>
    </ligand>
</feature>
<dbReference type="Pfam" id="PF00883">
    <property type="entry name" value="Peptidase_M17"/>
    <property type="match status" value="1"/>
</dbReference>
<dbReference type="GO" id="GO:0005737">
    <property type="term" value="C:cytoplasm"/>
    <property type="evidence" value="ECO:0007669"/>
    <property type="project" value="UniProtKB-SubCell"/>
</dbReference>
<evidence type="ECO:0000256" key="8">
    <source>
        <dbReference type="ARBA" id="ARBA00023211"/>
    </source>
</evidence>
<reference evidence="11 12" key="1">
    <citation type="submission" date="2015-07" db="EMBL/GenBank/DDBJ databases">
        <title>Draft genome sequence of the Amantichitinum ursilacus IGB-41, a new chitin-degrading bacterium.</title>
        <authorList>
            <person name="Kirstahler P."/>
            <person name="Guenther M."/>
            <person name="Grumaz C."/>
            <person name="Rupp S."/>
            <person name="Zibek S."/>
            <person name="Sohn K."/>
        </authorList>
    </citation>
    <scope>NUCLEOTIDE SEQUENCE [LARGE SCALE GENOMIC DNA]</scope>
    <source>
        <strain evidence="11 12">IGB-41</strain>
    </source>
</reference>
<gene>
    <name evidence="9 11" type="primary">pepA</name>
    <name evidence="11" type="ORF">WG78_21500</name>
</gene>
<dbReference type="GO" id="GO:0030145">
    <property type="term" value="F:manganese ion binding"/>
    <property type="evidence" value="ECO:0007669"/>
    <property type="project" value="UniProtKB-UniRule"/>
</dbReference>
<comment type="similarity">
    <text evidence="3 9">Belongs to the peptidase M17 family.</text>
</comment>
<accession>A0A0N0XFK1</accession>
<keyword evidence="4 9" id="KW-0031">Aminopeptidase</keyword>